<sequence length="86" mass="9828">MKISAAAQCKSVDVLTIAQEVKGKLNSLLEVDIQNAVKEYLMKSGTRIYIKYRHDSSLADQRKRYLNRCEKGEFLALSAVFILKLY</sequence>
<dbReference type="AlphaFoldDB" id="A1SSX6"/>
<dbReference type="Proteomes" id="UP000000639">
    <property type="component" value="Chromosome"/>
</dbReference>
<accession>A1SSX6</accession>
<proteinExistence type="predicted"/>
<reference evidence="1 2" key="1">
    <citation type="submission" date="2007-01" db="EMBL/GenBank/DDBJ databases">
        <title>Complete sequence of Psychromonas ingrahamii 37.</title>
        <authorList>
            <consortium name="US DOE Joint Genome Institute"/>
            <person name="Copeland A."/>
            <person name="Lucas S."/>
            <person name="Lapidus A."/>
            <person name="Barry K."/>
            <person name="Detter J.C."/>
            <person name="Glavina del Rio T."/>
            <person name="Hammon N."/>
            <person name="Israni S."/>
            <person name="Dalin E."/>
            <person name="Tice H."/>
            <person name="Pitluck S."/>
            <person name="Thompson L.S."/>
            <person name="Brettin T."/>
            <person name="Bruce D."/>
            <person name="Han C."/>
            <person name="Tapia R."/>
            <person name="Schmutz J."/>
            <person name="Larimer F."/>
            <person name="Land M."/>
            <person name="Hauser L."/>
            <person name="Kyrpides N."/>
            <person name="Ivanova N."/>
            <person name="Staley J."/>
            <person name="Richardson P."/>
        </authorList>
    </citation>
    <scope>NUCLEOTIDE SEQUENCE [LARGE SCALE GENOMIC DNA]</scope>
    <source>
        <strain evidence="1 2">37</strain>
    </source>
</reference>
<dbReference type="RefSeq" id="WP_011769150.1">
    <property type="nucleotide sequence ID" value="NC_008709.1"/>
</dbReference>
<gene>
    <name evidence="1" type="ordered locus">Ping_0739</name>
</gene>
<protein>
    <submittedName>
        <fullName evidence="1">Uncharacterized protein</fullName>
    </submittedName>
</protein>
<evidence type="ECO:0000313" key="1">
    <source>
        <dbReference type="EMBL" id="ABM02591.1"/>
    </source>
</evidence>
<name>A1SSX6_PSYIN</name>
<keyword evidence="2" id="KW-1185">Reference proteome</keyword>
<organism evidence="1 2">
    <name type="scientific">Psychromonas ingrahamii (strain DSM 17664 / CCUG 51855 / 37)</name>
    <dbReference type="NCBI Taxonomy" id="357804"/>
    <lineage>
        <taxon>Bacteria</taxon>
        <taxon>Pseudomonadati</taxon>
        <taxon>Pseudomonadota</taxon>
        <taxon>Gammaproteobacteria</taxon>
        <taxon>Alteromonadales</taxon>
        <taxon>Psychromonadaceae</taxon>
        <taxon>Psychromonas</taxon>
    </lineage>
</organism>
<dbReference type="STRING" id="357804.Ping_0739"/>
<dbReference type="HOGENOM" id="CLU_2495622_0_0_6"/>
<evidence type="ECO:0000313" key="2">
    <source>
        <dbReference type="Proteomes" id="UP000000639"/>
    </source>
</evidence>
<dbReference type="EMBL" id="CP000510">
    <property type="protein sequence ID" value="ABM02591.1"/>
    <property type="molecule type" value="Genomic_DNA"/>
</dbReference>
<dbReference type="KEGG" id="pin:Ping_0739"/>